<dbReference type="AlphaFoldDB" id="A0A398DER7"/>
<evidence type="ECO:0000313" key="2">
    <source>
        <dbReference type="EMBL" id="RIE14126.1"/>
    </source>
</evidence>
<gene>
    <name evidence="3" type="ORF">SMC2_03320</name>
    <name evidence="2" type="ORF">SMC3_02380</name>
</gene>
<feature type="domain" description="Transposase IS200-like" evidence="1">
    <location>
        <begin position="9"/>
        <end position="123"/>
    </location>
</feature>
<dbReference type="GO" id="GO:0003677">
    <property type="term" value="F:DNA binding"/>
    <property type="evidence" value="ECO:0007669"/>
    <property type="project" value="InterPro"/>
</dbReference>
<dbReference type="Pfam" id="PF01797">
    <property type="entry name" value="Y1_Tnp"/>
    <property type="match status" value="1"/>
</dbReference>
<evidence type="ECO:0000259" key="1">
    <source>
        <dbReference type="SMART" id="SM01321"/>
    </source>
</evidence>
<keyword evidence="4" id="KW-1185">Reference proteome</keyword>
<dbReference type="SMART" id="SM01321">
    <property type="entry name" value="Y1_Tnp"/>
    <property type="match status" value="1"/>
</dbReference>
<dbReference type="EMBL" id="QXIX01000030">
    <property type="protein sequence ID" value="RIE14389.1"/>
    <property type="molecule type" value="Genomic_DNA"/>
</dbReference>
<dbReference type="GO" id="GO:0004803">
    <property type="term" value="F:transposase activity"/>
    <property type="evidence" value="ECO:0007669"/>
    <property type="project" value="InterPro"/>
</dbReference>
<sequence>MGRAPRIEYEGAVYHVTNRGNGQEMIYREEADWKAFLGIMSDVASEFGWRIYTYCLMGNHYHLLLETPQPNLSQGMQELDQEYTRRYNWRYEHSGHVFQDRYWPGLVVNDNYLIDAASYLLLNPLRAQLVHSPEEWRWSSCAAMAGLVPPPSWLDMDWLPVDFRGAPGDPNGPFLSYVRECVGKPRPANLEKQRHLTRRNVKTMVPGTKGIHN</sequence>
<dbReference type="Gene3D" id="3.30.70.1290">
    <property type="entry name" value="Transposase IS200-like"/>
    <property type="match status" value="1"/>
</dbReference>
<dbReference type="Proteomes" id="UP000266042">
    <property type="component" value="Unassembled WGS sequence"/>
</dbReference>
<dbReference type="EMBL" id="QXIW01000014">
    <property type="protein sequence ID" value="RIE14126.1"/>
    <property type="molecule type" value="Genomic_DNA"/>
</dbReference>
<dbReference type="Proteomes" id="UP000265724">
    <property type="component" value="Unassembled WGS sequence"/>
</dbReference>
<dbReference type="GO" id="GO:0006313">
    <property type="term" value="P:DNA transposition"/>
    <property type="evidence" value="ECO:0007669"/>
    <property type="project" value="InterPro"/>
</dbReference>
<protein>
    <submittedName>
        <fullName evidence="2">Transposase</fullName>
    </submittedName>
</protein>
<dbReference type="InterPro" id="IPR036515">
    <property type="entry name" value="Transposase_17_sf"/>
</dbReference>
<dbReference type="InterPro" id="IPR002686">
    <property type="entry name" value="Transposase_17"/>
</dbReference>
<evidence type="ECO:0000313" key="3">
    <source>
        <dbReference type="EMBL" id="RIE14389.1"/>
    </source>
</evidence>
<evidence type="ECO:0000313" key="4">
    <source>
        <dbReference type="Proteomes" id="UP000265724"/>
    </source>
</evidence>
<reference evidence="4 5" key="1">
    <citation type="submission" date="2018-09" db="EMBL/GenBank/DDBJ databases">
        <title>Discovery and Ecogenomic Context for Candidatus Cryosericales, a Global Caldiserica Order Active in Thawing Permafrost.</title>
        <authorList>
            <person name="Martinez M.A."/>
            <person name="Woodcroft B.J."/>
            <person name="Ignacio Espinoza J.C."/>
            <person name="Zayed A."/>
            <person name="Singleton C.M."/>
            <person name="Boyd J."/>
            <person name="Li Y.-F."/>
            <person name="Purvine S."/>
            <person name="Maughan H."/>
            <person name="Hodgkins S.B."/>
            <person name="Anderson D."/>
            <person name="Sederholm M."/>
            <person name="Temperton B."/>
            <person name="Saleska S.R."/>
            <person name="Tyson G.W."/>
            <person name="Rich V.I."/>
        </authorList>
    </citation>
    <scope>NUCLEOTIDE SEQUENCE [LARGE SCALE GENOMIC DNA]</scope>
    <source>
        <strain evidence="3 4">SMC2</strain>
        <strain evidence="2 5">SMC3</strain>
    </source>
</reference>
<dbReference type="PANTHER" id="PTHR34322">
    <property type="entry name" value="TRANSPOSASE, Y1_TNP DOMAIN-CONTAINING"/>
    <property type="match status" value="1"/>
</dbReference>
<proteinExistence type="predicted"/>
<dbReference type="PANTHER" id="PTHR34322:SF2">
    <property type="entry name" value="TRANSPOSASE IS200-LIKE DOMAIN-CONTAINING PROTEIN"/>
    <property type="match status" value="1"/>
</dbReference>
<dbReference type="RefSeq" id="WP_119088272.1">
    <property type="nucleotide sequence ID" value="NZ_QXIV01000059.1"/>
</dbReference>
<organism evidence="2 5">
    <name type="scientific">Candidatus Cryosericum hinesii</name>
    <dbReference type="NCBI Taxonomy" id="2290915"/>
    <lineage>
        <taxon>Bacteria</taxon>
        <taxon>Pseudomonadati</taxon>
        <taxon>Caldisericota/Cryosericota group</taxon>
        <taxon>Candidatus Cryosericota</taxon>
        <taxon>Candidatus Cryosericia</taxon>
        <taxon>Candidatus Cryosericales</taxon>
        <taxon>Candidatus Cryosericaceae</taxon>
        <taxon>Candidatus Cryosericum</taxon>
    </lineage>
</organism>
<accession>A0A398DER7</accession>
<comment type="caution">
    <text evidence="2">The sequence shown here is derived from an EMBL/GenBank/DDBJ whole genome shotgun (WGS) entry which is preliminary data.</text>
</comment>
<evidence type="ECO:0000313" key="5">
    <source>
        <dbReference type="Proteomes" id="UP000266042"/>
    </source>
</evidence>
<dbReference type="SUPFAM" id="SSF143422">
    <property type="entry name" value="Transposase IS200-like"/>
    <property type="match status" value="1"/>
</dbReference>
<name>A0A398DER7_9BACT</name>